<dbReference type="AlphaFoldDB" id="A0A6C0Y3J2"/>
<name>A0A6C0Y3J2_9GAMM</name>
<protein>
    <submittedName>
        <fullName evidence="1">Uncharacterized protein</fullName>
    </submittedName>
</protein>
<reference evidence="1 2" key="1">
    <citation type="submission" date="2019-09" db="EMBL/GenBank/DDBJ databases">
        <title>Non-baumannii Acinetobacter spp. carrying blaNDM-1 isolated in China.</title>
        <authorList>
            <person name="Cui C."/>
            <person name="Chen C."/>
            <person name="Sun J."/>
            <person name="Liu Y."/>
        </authorList>
    </citation>
    <scope>NUCLEOTIDE SEQUENCE [LARGE SCALE GENOMIC DNA]</scope>
    <source>
        <strain evidence="1 2">B18</strain>
    </source>
</reference>
<evidence type="ECO:0000313" key="1">
    <source>
        <dbReference type="EMBL" id="QIC70640.1"/>
    </source>
</evidence>
<dbReference type="Proteomes" id="UP000503440">
    <property type="component" value="Chromosome"/>
</dbReference>
<dbReference type="RefSeq" id="WP_163145959.1">
    <property type="nucleotide sequence ID" value="NZ_CP044455.1"/>
</dbReference>
<proteinExistence type="predicted"/>
<gene>
    <name evidence="1" type="ORF">FSC09_09540</name>
</gene>
<accession>A0A6C0Y3J2</accession>
<sequence>MNTLSIPEIFANLNFYKDNYLSLISNPADYYTPVASAYINIWPVGHVDLYLGDLLQLWFSEKWLINEPCFQLSEHPDHAIRTPLQRSQDLYLYQLAGSALSGSNRCRVWSASEQKKLRVSLDSAFKYYCIYKGTDRPDISRSQLIQALKKAI</sequence>
<organism evidence="1 2">
    <name type="scientific">Acinetobacter indicus</name>
    <dbReference type="NCBI Taxonomy" id="756892"/>
    <lineage>
        <taxon>Bacteria</taxon>
        <taxon>Pseudomonadati</taxon>
        <taxon>Pseudomonadota</taxon>
        <taxon>Gammaproteobacteria</taxon>
        <taxon>Moraxellales</taxon>
        <taxon>Moraxellaceae</taxon>
        <taxon>Acinetobacter</taxon>
    </lineage>
</organism>
<evidence type="ECO:0000313" key="2">
    <source>
        <dbReference type="Proteomes" id="UP000503440"/>
    </source>
</evidence>
<dbReference type="EMBL" id="CP044455">
    <property type="protein sequence ID" value="QIC70640.1"/>
    <property type="molecule type" value="Genomic_DNA"/>
</dbReference>